<sequence length="279" mass="31310">MKLKADLWILTLLLVLMGCKKQEDPFIPPMYDLIVEGGINTYSKHQYIRLIKPVDFGNEEASVNLNPISGAVVSVNDGVQDVPFTEIPGTGIYTAVMENNDRYDAAYTLTINYNHKEYKAIDSLYPVFPIDANYIPLSIKKAQTGGVRLTIPKHTFGTKIAQQWLILPEGKTWDPGKFNESYPYSYSHVYGTPNALHPLIQKARIVDSGINDNLVIYKYSLSENYSAYLYSVFQETDWKGLLSSVPGNVKGNISGNANGFFYAIDVEVQTKSIKELMEN</sequence>
<dbReference type="PROSITE" id="PS51257">
    <property type="entry name" value="PROKAR_LIPOPROTEIN"/>
    <property type="match status" value="1"/>
</dbReference>
<evidence type="ECO:0000313" key="1">
    <source>
        <dbReference type="EMBL" id="SDO61494.1"/>
    </source>
</evidence>
<dbReference type="RefSeq" id="WP_074612838.1">
    <property type="nucleotide sequence ID" value="NZ_FNGY01000017.1"/>
</dbReference>
<evidence type="ECO:0000313" key="2">
    <source>
        <dbReference type="Proteomes" id="UP000183200"/>
    </source>
</evidence>
<dbReference type="AlphaFoldDB" id="A0A1H0KZM2"/>
<reference evidence="2" key="1">
    <citation type="submission" date="2016-10" db="EMBL/GenBank/DDBJ databases">
        <authorList>
            <person name="Varghese N."/>
            <person name="Submissions S."/>
        </authorList>
    </citation>
    <scope>NUCLEOTIDE SEQUENCE [LARGE SCALE GENOMIC DNA]</scope>
    <source>
        <strain evidence="2">DSM 19110</strain>
    </source>
</reference>
<keyword evidence="2" id="KW-1185">Reference proteome</keyword>
<dbReference type="OrthoDB" id="701681at2"/>
<organism evidence="1 2">
    <name type="scientific">Pedobacter steynii</name>
    <dbReference type="NCBI Taxonomy" id="430522"/>
    <lineage>
        <taxon>Bacteria</taxon>
        <taxon>Pseudomonadati</taxon>
        <taxon>Bacteroidota</taxon>
        <taxon>Sphingobacteriia</taxon>
        <taxon>Sphingobacteriales</taxon>
        <taxon>Sphingobacteriaceae</taxon>
        <taxon>Pedobacter</taxon>
    </lineage>
</organism>
<dbReference type="Proteomes" id="UP000183200">
    <property type="component" value="Unassembled WGS sequence"/>
</dbReference>
<evidence type="ECO:0008006" key="3">
    <source>
        <dbReference type="Google" id="ProtNLM"/>
    </source>
</evidence>
<dbReference type="EMBL" id="FNGY01000017">
    <property type="protein sequence ID" value="SDO61494.1"/>
    <property type="molecule type" value="Genomic_DNA"/>
</dbReference>
<proteinExistence type="predicted"/>
<accession>A0A1H0KZM2</accession>
<name>A0A1H0KZM2_9SPHI</name>
<protein>
    <recommendedName>
        <fullName evidence="3">DUF4249 domain-containing protein</fullName>
    </recommendedName>
</protein>
<gene>
    <name evidence="1" type="ORF">SAMN05421820_11715</name>
</gene>